<evidence type="ECO:0000313" key="2">
    <source>
        <dbReference type="Proteomes" id="UP001054945"/>
    </source>
</evidence>
<organism evidence="1 2">
    <name type="scientific">Caerostris extrusa</name>
    <name type="common">Bark spider</name>
    <name type="synonym">Caerostris bankana</name>
    <dbReference type="NCBI Taxonomy" id="172846"/>
    <lineage>
        <taxon>Eukaryota</taxon>
        <taxon>Metazoa</taxon>
        <taxon>Ecdysozoa</taxon>
        <taxon>Arthropoda</taxon>
        <taxon>Chelicerata</taxon>
        <taxon>Arachnida</taxon>
        <taxon>Araneae</taxon>
        <taxon>Araneomorphae</taxon>
        <taxon>Entelegynae</taxon>
        <taxon>Araneoidea</taxon>
        <taxon>Araneidae</taxon>
        <taxon>Caerostris</taxon>
    </lineage>
</organism>
<keyword evidence="2" id="KW-1185">Reference proteome</keyword>
<sequence length="100" mass="11257">MVLGRSPLKVDWDLWSPPHKAQRRPYHFDGNASRRCGSGWVGTCYFQDDNASCYVSTLTKAWYGTNGVHRMDQFAQISTLSRTSGTLFIAESGALPVQNW</sequence>
<accession>A0AAV4WA54</accession>
<reference evidence="1 2" key="1">
    <citation type="submission" date="2021-06" db="EMBL/GenBank/DDBJ databases">
        <title>Caerostris extrusa draft genome.</title>
        <authorList>
            <person name="Kono N."/>
            <person name="Arakawa K."/>
        </authorList>
    </citation>
    <scope>NUCLEOTIDE SEQUENCE [LARGE SCALE GENOMIC DNA]</scope>
</reference>
<protein>
    <submittedName>
        <fullName evidence="1">Uncharacterized protein</fullName>
    </submittedName>
</protein>
<gene>
    <name evidence="1" type="ORF">CEXT_249911</name>
</gene>
<dbReference type="EMBL" id="BPLR01015722">
    <property type="protein sequence ID" value="GIY78165.1"/>
    <property type="molecule type" value="Genomic_DNA"/>
</dbReference>
<comment type="caution">
    <text evidence="1">The sequence shown here is derived from an EMBL/GenBank/DDBJ whole genome shotgun (WGS) entry which is preliminary data.</text>
</comment>
<evidence type="ECO:0000313" key="1">
    <source>
        <dbReference type="EMBL" id="GIY78165.1"/>
    </source>
</evidence>
<dbReference type="Proteomes" id="UP001054945">
    <property type="component" value="Unassembled WGS sequence"/>
</dbReference>
<dbReference type="AlphaFoldDB" id="A0AAV4WA54"/>
<name>A0AAV4WA54_CAEEX</name>
<proteinExistence type="predicted"/>